<evidence type="ECO:0000256" key="1">
    <source>
        <dbReference type="ARBA" id="ARBA00000441"/>
    </source>
</evidence>
<organism evidence="9 10">
    <name type="scientific">Dactylococcopsis salina (strain PCC 8305)</name>
    <name type="common">Myxobactron salinum</name>
    <dbReference type="NCBI Taxonomy" id="13035"/>
    <lineage>
        <taxon>Bacteria</taxon>
        <taxon>Bacillati</taxon>
        <taxon>Cyanobacteriota</taxon>
        <taxon>Cyanophyceae</taxon>
        <taxon>Nodosilineales</taxon>
        <taxon>Cymatolegaceae</taxon>
        <taxon>Dactylococcopsis</taxon>
    </lineage>
</organism>
<evidence type="ECO:0000256" key="2">
    <source>
        <dbReference type="ARBA" id="ARBA00004714"/>
    </source>
</evidence>
<protein>
    <recommendedName>
        <fullName evidence="8">Probable fructose-bisphosphate aldolase class 1</fullName>
        <ecNumber evidence="4">4.1.2.13</ecNumber>
    </recommendedName>
    <alternativeName>
        <fullName evidence="7">Fructose-bisphosphate aldolase class I</fullName>
    </alternativeName>
</protein>
<dbReference type="EC" id="4.1.2.13" evidence="4"/>
<evidence type="ECO:0000256" key="6">
    <source>
        <dbReference type="ARBA" id="ARBA00023239"/>
    </source>
</evidence>
<evidence type="ECO:0000256" key="3">
    <source>
        <dbReference type="ARBA" id="ARBA00010387"/>
    </source>
</evidence>
<keyword evidence="5" id="KW-0324">Glycolysis</keyword>
<comment type="pathway">
    <text evidence="2">Carbohydrate degradation; glycolysis; D-glyceraldehyde 3-phosphate and glycerone phosphate from D-glucose: step 4/4.</text>
</comment>
<evidence type="ECO:0000313" key="9">
    <source>
        <dbReference type="EMBL" id="AFZ51411.1"/>
    </source>
</evidence>
<dbReference type="InterPro" id="IPR013785">
    <property type="entry name" value="Aldolase_TIM"/>
</dbReference>
<dbReference type="HOGENOM" id="CLU_031243_0_0_3"/>
<dbReference type="Gene3D" id="3.20.20.70">
    <property type="entry name" value="Aldolase class I"/>
    <property type="match status" value="1"/>
</dbReference>
<keyword evidence="6" id="KW-0456">Lyase</keyword>
<name>K9YWW2_DACS8</name>
<dbReference type="SUPFAM" id="SSF51569">
    <property type="entry name" value="Aldolase"/>
    <property type="match status" value="1"/>
</dbReference>
<evidence type="ECO:0000256" key="5">
    <source>
        <dbReference type="ARBA" id="ARBA00023152"/>
    </source>
</evidence>
<reference evidence="9" key="1">
    <citation type="submission" date="2012-04" db="EMBL/GenBank/DDBJ databases">
        <title>Finished genome of Dactylococcopsis salina PCC 8305.</title>
        <authorList>
            <consortium name="US DOE Joint Genome Institute"/>
            <person name="Gugger M."/>
            <person name="Coursin T."/>
            <person name="Rippka R."/>
            <person name="Tandeau De Marsac N."/>
            <person name="Huntemann M."/>
            <person name="Wei C.-L."/>
            <person name="Han J."/>
            <person name="Detter J.C."/>
            <person name="Han C."/>
            <person name="Tapia R."/>
            <person name="Daligault H."/>
            <person name="Chen A."/>
            <person name="Krypides N."/>
            <person name="Mavromatis K."/>
            <person name="Markowitz V."/>
            <person name="Szeto E."/>
            <person name="Ivanova N."/>
            <person name="Ovchinnikova G."/>
            <person name="Pagani I."/>
            <person name="Pati A."/>
            <person name="Goodwin L."/>
            <person name="Peters L."/>
            <person name="Pitluck S."/>
            <person name="Woyke T."/>
            <person name="Kerfeld C."/>
        </authorList>
    </citation>
    <scope>NUCLEOTIDE SEQUENCE [LARGE SCALE GENOMIC DNA]</scope>
    <source>
        <strain evidence="9">PCC 8305</strain>
    </source>
</reference>
<dbReference type="PATRIC" id="fig|13035.3.peg.3248"/>
<evidence type="ECO:0000256" key="7">
    <source>
        <dbReference type="ARBA" id="ARBA00029799"/>
    </source>
</evidence>
<comment type="catalytic activity">
    <reaction evidence="1">
        <text>beta-D-fructose 1,6-bisphosphate = D-glyceraldehyde 3-phosphate + dihydroxyacetone phosphate</text>
        <dbReference type="Rhea" id="RHEA:14729"/>
        <dbReference type="ChEBI" id="CHEBI:32966"/>
        <dbReference type="ChEBI" id="CHEBI:57642"/>
        <dbReference type="ChEBI" id="CHEBI:59776"/>
        <dbReference type="EC" id="4.1.2.13"/>
    </reaction>
</comment>
<dbReference type="AlphaFoldDB" id="K9YWW2"/>
<gene>
    <name evidence="9" type="ORF">Dacsa_2850</name>
</gene>
<dbReference type="GO" id="GO:0004332">
    <property type="term" value="F:fructose-bisphosphate aldolase activity"/>
    <property type="evidence" value="ECO:0007669"/>
    <property type="project" value="UniProtKB-EC"/>
</dbReference>
<dbReference type="eggNOG" id="COG3588">
    <property type="taxonomic scope" value="Bacteria"/>
</dbReference>
<dbReference type="STRING" id="13035.Dacsa_2850"/>
<dbReference type="GO" id="GO:0006096">
    <property type="term" value="P:glycolytic process"/>
    <property type="evidence" value="ECO:0007669"/>
    <property type="project" value="UniProtKB-UniPathway"/>
</dbReference>
<dbReference type="KEGG" id="dsl:Dacsa_2850"/>
<dbReference type="Pfam" id="PF00274">
    <property type="entry name" value="Glycolytic"/>
    <property type="match status" value="1"/>
</dbReference>
<accession>K9YWW2</accession>
<keyword evidence="10" id="KW-1185">Reference proteome</keyword>
<dbReference type="PANTHER" id="PTHR11627">
    <property type="entry name" value="FRUCTOSE-BISPHOSPHATE ALDOLASE"/>
    <property type="match status" value="1"/>
</dbReference>
<dbReference type="EMBL" id="CP003944">
    <property type="protein sequence ID" value="AFZ51411.1"/>
    <property type="molecule type" value="Genomic_DNA"/>
</dbReference>
<dbReference type="NCBIfam" id="NF033379">
    <property type="entry name" value="FrucBisAld_I"/>
    <property type="match status" value="1"/>
</dbReference>
<dbReference type="Proteomes" id="UP000010482">
    <property type="component" value="Chromosome"/>
</dbReference>
<dbReference type="RefSeq" id="WP_015230391.1">
    <property type="nucleotide sequence ID" value="NC_019780.1"/>
</dbReference>
<evidence type="ECO:0000256" key="4">
    <source>
        <dbReference type="ARBA" id="ARBA00013068"/>
    </source>
</evidence>
<sequence>MSQYAEELRNTAKAMVAPNQGVLAMDESNGTCNKRFQKQGIDATEEMRRQYRELILTTPQIGNYISGAILYDETIRQKKEDGTPFTQVMKENDVIVGIKVDTGAKDLAGHPGEKVTEGLDGLRDRIAEYYQMGARFAKWRAVITIGDGIPSRACIEANAHALARYAALCQEGGLVPIVEPEVLIDGNHTIERCYEVTDETLRTVFTELRTQGVEFDQMILKPSMVISGKDCPQQATPQQVAEQTIKCLRNNVPASVPGIAFLSGGQTPEQSAEHLNLMNSEPLKSQCPWRVTFSYARAIQQPALEHWKGQASNVADAQKLLSHRAQCNSAASMGNYSPELEKQPAMA</sequence>
<comment type="similarity">
    <text evidence="3">Belongs to the class I fructose-bisphosphate aldolase family.</text>
</comment>
<dbReference type="InterPro" id="IPR000741">
    <property type="entry name" value="FBA_I"/>
</dbReference>
<dbReference type="UniPathway" id="UPA00109">
    <property type="reaction ID" value="UER00183"/>
</dbReference>
<proteinExistence type="inferred from homology"/>
<evidence type="ECO:0000256" key="8">
    <source>
        <dbReference type="ARBA" id="ARBA00072515"/>
    </source>
</evidence>
<evidence type="ECO:0000313" key="10">
    <source>
        <dbReference type="Proteomes" id="UP000010482"/>
    </source>
</evidence>
<dbReference type="FunFam" id="3.20.20.70:FF:000140">
    <property type="entry name" value="Fructose-bisphosphate aldolase"/>
    <property type="match status" value="1"/>
</dbReference>
<dbReference type="CDD" id="cd00948">
    <property type="entry name" value="FBP_aldolase_I_a"/>
    <property type="match status" value="1"/>
</dbReference>
<dbReference type="OrthoDB" id="9813469at2"/>